<feature type="transmembrane region" description="Helical" evidence="1">
    <location>
        <begin position="12"/>
        <end position="32"/>
    </location>
</feature>
<gene>
    <name evidence="2" type="ORF">LN051_00685</name>
</gene>
<feature type="transmembrane region" description="Helical" evidence="1">
    <location>
        <begin position="52"/>
        <end position="75"/>
    </location>
</feature>
<dbReference type="RefSeq" id="WP_229292720.1">
    <property type="nucleotide sequence ID" value="NZ_CP086654.1"/>
</dbReference>
<keyword evidence="3" id="KW-1185">Reference proteome</keyword>
<dbReference type="Proteomes" id="UP001197626">
    <property type="component" value="Chromosome"/>
</dbReference>
<keyword evidence="1" id="KW-1133">Transmembrane helix</keyword>
<dbReference type="InterPro" id="IPR021560">
    <property type="entry name" value="DUF3021"/>
</dbReference>
<reference evidence="2 3" key="1">
    <citation type="journal article" date="2022" name="Pathogens">
        <title>Staphylococcus ratti sp. nov. Isolated from a Lab Rat.</title>
        <authorList>
            <person name="Kovarovic V."/>
            <person name="Sedlacek I."/>
            <person name="Petras P."/>
            <person name="Kralova S."/>
            <person name="Maslanova I."/>
            <person name="Svec P."/>
            <person name="Neumann-Schaal M."/>
            <person name="Botka T."/>
            <person name="Gelbicova T."/>
            <person name="Stankova E."/>
            <person name="Doskar J."/>
            <person name="Pantucek R."/>
        </authorList>
    </citation>
    <scope>NUCLEOTIDE SEQUENCE [LARGE SCALE GENOMIC DNA]</scope>
    <source>
        <strain evidence="2 3">CCM 9025</strain>
    </source>
</reference>
<evidence type="ECO:0000313" key="2">
    <source>
        <dbReference type="EMBL" id="UEX90223.1"/>
    </source>
</evidence>
<proteinExistence type="predicted"/>
<keyword evidence="1" id="KW-0812">Transmembrane</keyword>
<dbReference type="Pfam" id="PF11457">
    <property type="entry name" value="DUF3021"/>
    <property type="match status" value="1"/>
</dbReference>
<name>A0ABY3PDA3_9STAP</name>
<feature type="transmembrane region" description="Helical" evidence="1">
    <location>
        <begin position="87"/>
        <end position="107"/>
    </location>
</feature>
<evidence type="ECO:0000313" key="3">
    <source>
        <dbReference type="Proteomes" id="UP001197626"/>
    </source>
</evidence>
<evidence type="ECO:0000256" key="1">
    <source>
        <dbReference type="SAM" id="Phobius"/>
    </source>
</evidence>
<accession>A0ABY3PDA3</accession>
<dbReference type="EMBL" id="CP086654">
    <property type="protein sequence ID" value="UEX90223.1"/>
    <property type="molecule type" value="Genomic_DNA"/>
</dbReference>
<organism evidence="2 3">
    <name type="scientific">Staphylococcus ratti</name>
    <dbReference type="NCBI Taxonomy" id="2892440"/>
    <lineage>
        <taxon>Bacteria</taxon>
        <taxon>Bacillati</taxon>
        <taxon>Bacillota</taxon>
        <taxon>Bacilli</taxon>
        <taxon>Bacillales</taxon>
        <taxon>Staphylococcaceae</taxon>
        <taxon>Staphylococcus</taxon>
    </lineage>
</organism>
<sequence length="150" mass="17389">MKNIRKSFSFGILMGLTLSIIFSPIFGRGHYYPLSPSSTIGEWYFTHFSEPIVMLMMVVIWGIIGVLFGQTSRIFEETDWSITRMTLTHFVITYIGFVPLATLAGWLPFRLGGLLSFTIIFIMIYIIVWICNYKSSKKMIKQINQQIKKR</sequence>
<feature type="transmembrane region" description="Helical" evidence="1">
    <location>
        <begin position="113"/>
        <end position="131"/>
    </location>
</feature>
<keyword evidence="1" id="KW-0472">Membrane</keyword>
<protein>
    <submittedName>
        <fullName evidence="2">DUF3021 domain-containing protein</fullName>
    </submittedName>
</protein>